<reference evidence="6" key="1">
    <citation type="submission" date="2022-08" db="EMBL/GenBank/DDBJ databases">
        <authorList>
            <person name="Vandamme P."/>
            <person name="Hettiarachchi A."/>
            <person name="Peeters C."/>
            <person name="Cnockaert M."/>
            <person name="Carlier A."/>
        </authorList>
    </citation>
    <scope>NUCLEOTIDE SEQUENCE</scope>
    <source>
        <strain evidence="6">LMG 31809</strain>
    </source>
</reference>
<evidence type="ECO:0000256" key="3">
    <source>
        <dbReference type="ARBA" id="ARBA00022723"/>
    </source>
</evidence>
<comment type="caution">
    <text evidence="6">The sequence shown here is derived from an EMBL/GenBank/DDBJ whole genome shotgun (WGS) entry which is preliminary data.</text>
</comment>
<gene>
    <name evidence="6" type="primary">ytfE</name>
    <name evidence="6" type="ORF">NYP16_08920</name>
</gene>
<dbReference type="InterPro" id="IPR019903">
    <property type="entry name" value="RIC_family"/>
</dbReference>
<dbReference type="GO" id="GO:0046872">
    <property type="term" value="F:metal ion binding"/>
    <property type="evidence" value="ECO:0007669"/>
    <property type="project" value="UniProtKB-KW"/>
</dbReference>
<name>A0A9X3Z7B6_9PROT</name>
<keyword evidence="7" id="KW-1185">Reference proteome</keyword>
<organism evidence="6 7">
    <name type="scientific">Govanella unica</name>
    <dbReference type="NCBI Taxonomy" id="2975056"/>
    <lineage>
        <taxon>Bacteria</taxon>
        <taxon>Pseudomonadati</taxon>
        <taxon>Pseudomonadota</taxon>
        <taxon>Alphaproteobacteria</taxon>
        <taxon>Emcibacterales</taxon>
        <taxon>Govanellaceae</taxon>
        <taxon>Govanella</taxon>
    </lineage>
</organism>
<protein>
    <submittedName>
        <fullName evidence="6">Iron-sulfur cluster repair protein YtfE</fullName>
    </submittedName>
</protein>
<dbReference type="InterPro" id="IPR038062">
    <property type="entry name" value="ScdA-like_N_sf"/>
</dbReference>
<dbReference type="NCBIfam" id="NF008221">
    <property type="entry name" value="PRK10992.1"/>
    <property type="match status" value="1"/>
</dbReference>
<reference evidence="6" key="2">
    <citation type="journal article" date="2023" name="Syst. Appl. Microbiol.">
        <title>Govania unica gen. nov., sp. nov., a rare biosphere bacterium that represents a novel family in the class Alphaproteobacteria.</title>
        <authorList>
            <person name="Vandamme P."/>
            <person name="Peeters C."/>
            <person name="Hettiarachchi A."/>
            <person name="Cnockaert M."/>
            <person name="Carlier A."/>
        </authorList>
    </citation>
    <scope>NUCLEOTIDE SEQUENCE</scope>
    <source>
        <strain evidence="6">LMG 31809</strain>
    </source>
</reference>
<dbReference type="RefSeq" id="WP_274943776.1">
    <property type="nucleotide sequence ID" value="NZ_JANWOI010000003.1"/>
</dbReference>
<dbReference type="Pfam" id="PF04405">
    <property type="entry name" value="ScdA_N"/>
    <property type="match status" value="1"/>
</dbReference>
<evidence type="ECO:0000313" key="7">
    <source>
        <dbReference type="Proteomes" id="UP001141619"/>
    </source>
</evidence>
<keyword evidence="3" id="KW-0479">Metal-binding</keyword>
<dbReference type="Gene3D" id="1.10.3910.10">
    <property type="entry name" value="SP0561-like"/>
    <property type="match status" value="1"/>
</dbReference>
<dbReference type="NCBIfam" id="TIGR03652">
    <property type="entry name" value="FeS_repair_RIC"/>
    <property type="match status" value="1"/>
</dbReference>
<keyword evidence="4" id="KW-0408">Iron</keyword>
<proteinExistence type="predicted"/>
<evidence type="ECO:0000256" key="2">
    <source>
        <dbReference type="ARBA" id="ARBA00022490"/>
    </source>
</evidence>
<dbReference type="CDD" id="cd12108">
    <property type="entry name" value="Hr-like"/>
    <property type="match status" value="1"/>
</dbReference>
<dbReference type="InterPro" id="IPR012312">
    <property type="entry name" value="Hemerythrin-like"/>
</dbReference>
<accession>A0A9X3Z7B6</accession>
<evidence type="ECO:0000256" key="1">
    <source>
        <dbReference type="ARBA" id="ARBA00004496"/>
    </source>
</evidence>
<evidence type="ECO:0000313" key="6">
    <source>
        <dbReference type="EMBL" id="MDA5194070.1"/>
    </source>
</evidence>
<dbReference type="Gene3D" id="1.20.120.520">
    <property type="entry name" value="nmb1532 protein domain like"/>
    <property type="match status" value="1"/>
</dbReference>
<dbReference type="GO" id="GO:0005737">
    <property type="term" value="C:cytoplasm"/>
    <property type="evidence" value="ECO:0007669"/>
    <property type="project" value="UniProtKB-SubCell"/>
</dbReference>
<keyword evidence="2" id="KW-0963">Cytoplasm</keyword>
<dbReference type="PANTHER" id="PTHR36438">
    <property type="entry name" value="IRON-SULFUR CLUSTER REPAIR PROTEIN YTFE"/>
    <property type="match status" value="1"/>
</dbReference>
<dbReference type="EMBL" id="JANWOI010000003">
    <property type="protein sequence ID" value="MDA5194070.1"/>
    <property type="molecule type" value="Genomic_DNA"/>
</dbReference>
<feature type="domain" description="Hemerythrin-like" evidence="5">
    <location>
        <begin position="75"/>
        <end position="215"/>
    </location>
</feature>
<evidence type="ECO:0000259" key="5">
    <source>
        <dbReference type="Pfam" id="PF01814"/>
    </source>
</evidence>
<comment type="subcellular location">
    <subcellularLocation>
        <location evidence="1">Cytoplasm</location>
    </subcellularLocation>
</comment>
<dbReference type="Pfam" id="PF01814">
    <property type="entry name" value="Hemerythrin"/>
    <property type="match status" value="1"/>
</dbReference>
<dbReference type="Proteomes" id="UP001141619">
    <property type="component" value="Unassembled WGS sequence"/>
</dbReference>
<evidence type="ECO:0000256" key="4">
    <source>
        <dbReference type="ARBA" id="ARBA00023004"/>
    </source>
</evidence>
<sequence length="225" mass="25044">MTVMTEMTLGDIASRYPGATAIFRSHRLDFCCGGGETLAHAAAARGLDAIALERSLLSLARHAPMPAPVDPVALIDHILDRYHAVHRREFPELIRLAQKVEAVHRDHKKVPAGLAVLLETMHGELETHMQKEEDLLFPMIRAGGNAMVVYPISVLREDHDHHGEQLRRIESLTGDLVIPEGACPTWKALYAGLGKLIDDLMEHIHLENNLLFPKVSDRPFLSARQ</sequence>
<dbReference type="PANTHER" id="PTHR36438:SF1">
    <property type="entry name" value="IRON-SULFUR CLUSTER REPAIR PROTEIN YTFE"/>
    <property type="match status" value="1"/>
</dbReference>
<dbReference type="AlphaFoldDB" id="A0A9X3Z7B6"/>